<sequence length="345" mass="38155">MDRQDSTTTLINELMCNLGLPLSIEATSELTSSLILAILESTLRRRLPIFQSLREARDLSSRSQLTAQVLRYLENDLVQQNIGLEDIESVKLARGEEAETEFIGKLLCWLGELKGYLPDGNMSCPVWRPQVPENVEPTASTEAPIWTSSPTHSSFTAQKSMSSALFASTSMPAAESDTTVLSSLPETPPQRPTHLPELTLFEAPFNVNDLSEITTPTRPRSHTAQCIHEIGHTTRTLPAHSVQDDPDETMTSTPVRTEGWIAPVDIEEELHSFESAHPPQKLGTPRRPPYRGQPSSSGAALLPRTPQRVVTRHNSPSQHTLALLNERAKLMGELAQVKTRAYATR</sequence>
<evidence type="ECO:0000313" key="2">
    <source>
        <dbReference type="EMBL" id="KIP08578.1"/>
    </source>
</evidence>
<organism evidence="2 3">
    <name type="scientific">Phlebiopsis gigantea (strain 11061_1 CR5-6)</name>
    <name type="common">White-rot fungus</name>
    <name type="synonym">Peniophora gigantea</name>
    <dbReference type="NCBI Taxonomy" id="745531"/>
    <lineage>
        <taxon>Eukaryota</taxon>
        <taxon>Fungi</taxon>
        <taxon>Dikarya</taxon>
        <taxon>Basidiomycota</taxon>
        <taxon>Agaricomycotina</taxon>
        <taxon>Agaricomycetes</taxon>
        <taxon>Polyporales</taxon>
        <taxon>Phanerochaetaceae</taxon>
        <taxon>Phlebiopsis</taxon>
    </lineage>
</organism>
<feature type="region of interest" description="Disordered" evidence="1">
    <location>
        <begin position="274"/>
        <end position="318"/>
    </location>
</feature>
<dbReference type="EMBL" id="KN840477">
    <property type="protein sequence ID" value="KIP08578.1"/>
    <property type="molecule type" value="Genomic_DNA"/>
</dbReference>
<dbReference type="HOGENOM" id="CLU_027726_0_0_1"/>
<gene>
    <name evidence="2" type="ORF">PHLGIDRAFT_372306</name>
</gene>
<evidence type="ECO:0000313" key="3">
    <source>
        <dbReference type="Proteomes" id="UP000053257"/>
    </source>
</evidence>
<keyword evidence="3" id="KW-1185">Reference proteome</keyword>
<protein>
    <recommendedName>
        <fullName evidence="4">DUF5745 domain-containing protein</fullName>
    </recommendedName>
</protein>
<reference evidence="2 3" key="1">
    <citation type="journal article" date="2014" name="PLoS Genet.">
        <title>Analysis of the Phlebiopsis gigantea genome, transcriptome and secretome provides insight into its pioneer colonization strategies of wood.</title>
        <authorList>
            <person name="Hori C."/>
            <person name="Ishida T."/>
            <person name="Igarashi K."/>
            <person name="Samejima M."/>
            <person name="Suzuki H."/>
            <person name="Master E."/>
            <person name="Ferreira P."/>
            <person name="Ruiz-Duenas F.J."/>
            <person name="Held B."/>
            <person name="Canessa P."/>
            <person name="Larrondo L.F."/>
            <person name="Schmoll M."/>
            <person name="Druzhinina I.S."/>
            <person name="Kubicek C.P."/>
            <person name="Gaskell J.A."/>
            <person name="Kersten P."/>
            <person name="St John F."/>
            <person name="Glasner J."/>
            <person name="Sabat G."/>
            <person name="Splinter BonDurant S."/>
            <person name="Syed K."/>
            <person name="Yadav J."/>
            <person name="Mgbeahuruike A.C."/>
            <person name="Kovalchuk A."/>
            <person name="Asiegbu F.O."/>
            <person name="Lackner G."/>
            <person name="Hoffmeister D."/>
            <person name="Rencoret J."/>
            <person name="Gutierrez A."/>
            <person name="Sun H."/>
            <person name="Lindquist E."/>
            <person name="Barry K."/>
            <person name="Riley R."/>
            <person name="Grigoriev I.V."/>
            <person name="Henrissat B."/>
            <person name="Kues U."/>
            <person name="Berka R.M."/>
            <person name="Martinez A.T."/>
            <person name="Covert S.F."/>
            <person name="Blanchette R.A."/>
            <person name="Cullen D."/>
        </authorList>
    </citation>
    <scope>NUCLEOTIDE SEQUENCE [LARGE SCALE GENOMIC DNA]</scope>
    <source>
        <strain evidence="2 3">11061_1 CR5-6</strain>
    </source>
</reference>
<proteinExistence type="predicted"/>
<dbReference type="OrthoDB" id="2596754at2759"/>
<name>A0A0C3PNY5_PHLG1</name>
<evidence type="ECO:0008006" key="4">
    <source>
        <dbReference type="Google" id="ProtNLM"/>
    </source>
</evidence>
<evidence type="ECO:0000256" key="1">
    <source>
        <dbReference type="SAM" id="MobiDB-lite"/>
    </source>
</evidence>
<dbReference type="Proteomes" id="UP000053257">
    <property type="component" value="Unassembled WGS sequence"/>
</dbReference>
<dbReference type="AlphaFoldDB" id="A0A0C3PNY5"/>
<accession>A0A0C3PNY5</accession>